<dbReference type="Proteomes" id="UP000254797">
    <property type="component" value="Unassembled WGS sequence"/>
</dbReference>
<dbReference type="InterPro" id="IPR006659">
    <property type="entry name" value="Arsenate_reductase"/>
</dbReference>
<evidence type="ECO:0000256" key="2">
    <source>
        <dbReference type="ARBA" id="ARBA00023002"/>
    </source>
</evidence>
<dbReference type="RefSeq" id="WP_115246062.1">
    <property type="nucleotide sequence ID" value="NZ_UHFG01000004.1"/>
</dbReference>
<keyword evidence="2 5" id="KW-0560">Oxidoreductase</keyword>
<evidence type="ECO:0000256" key="4">
    <source>
        <dbReference type="PROSITE-ProRule" id="PRU01282"/>
    </source>
</evidence>
<dbReference type="AlphaFoldDB" id="A0A380JVH1"/>
<dbReference type="Pfam" id="PF03960">
    <property type="entry name" value="ArsC"/>
    <property type="match status" value="1"/>
</dbReference>
<protein>
    <recommendedName>
        <fullName evidence="3">arsenate reductase (glutathione/glutaredoxin)</fullName>
        <ecNumber evidence="3">1.20.4.1</ecNumber>
    </recommendedName>
</protein>
<dbReference type="NCBIfam" id="TIGR00014">
    <property type="entry name" value="arsC"/>
    <property type="match status" value="1"/>
</dbReference>
<reference evidence="5 6" key="1">
    <citation type="submission" date="2018-06" db="EMBL/GenBank/DDBJ databases">
        <authorList>
            <consortium name="Pathogen Informatics"/>
            <person name="Doyle S."/>
        </authorList>
    </citation>
    <scope>NUCLEOTIDE SEQUENCE [LARGE SCALE GENOMIC DNA]</scope>
    <source>
        <strain evidence="5 6">NCTC4670</strain>
    </source>
</reference>
<gene>
    <name evidence="5" type="primary">arsC</name>
    <name evidence="5" type="ORF">NCTC4670_01000</name>
</gene>
<evidence type="ECO:0000313" key="5">
    <source>
        <dbReference type="EMBL" id="SUN49666.1"/>
    </source>
</evidence>
<dbReference type="InterPro" id="IPR006660">
    <property type="entry name" value="Arsenate_reductase-like"/>
</dbReference>
<dbReference type="SUPFAM" id="SSF52833">
    <property type="entry name" value="Thioredoxin-like"/>
    <property type="match status" value="1"/>
</dbReference>
<sequence length="146" mass="16112">MEEITIYHNPNCGTSRNVLAMIRHAGIEPTIIEYLQTPPNRETLLELLQSMGISARELLRTNVPEFEAHGLANQAVAEKDIINAMLADPILINRPIVVTGKGVKLCRPSETLLDILPVPLPSPYIKEDGVIVNPIEVKGEKDVIDD</sequence>
<dbReference type="Gene3D" id="3.40.30.10">
    <property type="entry name" value="Glutaredoxin"/>
    <property type="match status" value="1"/>
</dbReference>
<dbReference type="EMBL" id="UHFG01000004">
    <property type="protein sequence ID" value="SUN49666.1"/>
    <property type="molecule type" value="Genomic_DNA"/>
</dbReference>
<dbReference type="EC" id="1.20.4.1" evidence="3"/>
<evidence type="ECO:0000256" key="3">
    <source>
        <dbReference type="ARBA" id="ARBA00038969"/>
    </source>
</evidence>
<dbReference type="PANTHER" id="PTHR30041">
    <property type="entry name" value="ARSENATE REDUCTASE"/>
    <property type="match status" value="1"/>
</dbReference>
<name>A0A380JVH1_STRDY</name>
<comment type="similarity">
    <text evidence="1 4">Belongs to the ArsC family.</text>
</comment>
<dbReference type="CDD" id="cd03034">
    <property type="entry name" value="ArsC_ArsC"/>
    <property type="match status" value="1"/>
</dbReference>
<dbReference type="PANTHER" id="PTHR30041:SF5">
    <property type="entry name" value="ARSENATE REDUCTASE-RELATED"/>
    <property type="match status" value="1"/>
</dbReference>
<organism evidence="5 6">
    <name type="scientific">Streptococcus dysgalactiae subsp. dysgalactiae</name>
    <dbReference type="NCBI Taxonomy" id="99822"/>
    <lineage>
        <taxon>Bacteria</taxon>
        <taxon>Bacillati</taxon>
        <taxon>Bacillota</taxon>
        <taxon>Bacilli</taxon>
        <taxon>Lactobacillales</taxon>
        <taxon>Streptococcaceae</taxon>
        <taxon>Streptococcus</taxon>
    </lineage>
</organism>
<dbReference type="GO" id="GO:0008794">
    <property type="term" value="F:arsenate reductase (glutaredoxin) activity"/>
    <property type="evidence" value="ECO:0007669"/>
    <property type="project" value="UniProtKB-EC"/>
</dbReference>
<dbReference type="InterPro" id="IPR036249">
    <property type="entry name" value="Thioredoxin-like_sf"/>
</dbReference>
<dbReference type="GO" id="GO:0046685">
    <property type="term" value="P:response to arsenic-containing substance"/>
    <property type="evidence" value="ECO:0007669"/>
    <property type="project" value="TreeGrafter"/>
</dbReference>
<evidence type="ECO:0000256" key="1">
    <source>
        <dbReference type="ARBA" id="ARBA00007198"/>
    </source>
</evidence>
<dbReference type="PROSITE" id="PS51353">
    <property type="entry name" value="ARSC"/>
    <property type="match status" value="1"/>
</dbReference>
<evidence type="ECO:0000313" key="6">
    <source>
        <dbReference type="Proteomes" id="UP000254797"/>
    </source>
</evidence>
<proteinExistence type="inferred from homology"/>
<accession>A0A380JVH1</accession>